<proteinExistence type="predicted"/>
<dbReference type="Proteomes" id="UP000299102">
    <property type="component" value="Unassembled WGS sequence"/>
</dbReference>
<gene>
    <name evidence="1" type="ORF">EVAR_55919_1</name>
</gene>
<sequence>MALAEELRSSECRRGPHELFGSHRNVYMACRCKRDPSDRGLTSKRIVIVWTTAKQKLYNSVPHAVVAIMCHTVTCVYYTDDGVDTIGRFVNRALATSDKKKYDNNAKMALRYPGSVRDLTNGFPGIGALSNEWINPGVVRDLTNGFAQDRSVRDLTNGFPEIGALPNEWINPGVVRDLTNGLPKIGARSNEWVPGIGALSNEWINPGVVRDLTNGLAQDWCAI</sequence>
<dbReference type="OrthoDB" id="9995375at2759"/>
<reference evidence="1 2" key="1">
    <citation type="journal article" date="2019" name="Commun. Biol.">
        <title>The bagworm genome reveals a unique fibroin gene that provides high tensile strength.</title>
        <authorList>
            <person name="Kono N."/>
            <person name="Nakamura H."/>
            <person name="Ohtoshi R."/>
            <person name="Tomita M."/>
            <person name="Numata K."/>
            <person name="Arakawa K."/>
        </authorList>
    </citation>
    <scope>NUCLEOTIDE SEQUENCE [LARGE SCALE GENOMIC DNA]</scope>
</reference>
<protein>
    <submittedName>
        <fullName evidence="1">Uncharacterized protein</fullName>
    </submittedName>
</protein>
<dbReference type="InterPro" id="IPR027417">
    <property type="entry name" value="P-loop_NTPase"/>
</dbReference>
<keyword evidence="2" id="KW-1185">Reference proteome</keyword>
<name>A0A4C1YUC1_EUMVA</name>
<dbReference type="AlphaFoldDB" id="A0A4C1YUC1"/>
<organism evidence="1 2">
    <name type="scientific">Eumeta variegata</name>
    <name type="common">Bagworm moth</name>
    <name type="synonym">Eumeta japonica</name>
    <dbReference type="NCBI Taxonomy" id="151549"/>
    <lineage>
        <taxon>Eukaryota</taxon>
        <taxon>Metazoa</taxon>
        <taxon>Ecdysozoa</taxon>
        <taxon>Arthropoda</taxon>
        <taxon>Hexapoda</taxon>
        <taxon>Insecta</taxon>
        <taxon>Pterygota</taxon>
        <taxon>Neoptera</taxon>
        <taxon>Endopterygota</taxon>
        <taxon>Lepidoptera</taxon>
        <taxon>Glossata</taxon>
        <taxon>Ditrysia</taxon>
        <taxon>Tineoidea</taxon>
        <taxon>Psychidae</taxon>
        <taxon>Oiketicinae</taxon>
        <taxon>Eumeta</taxon>
    </lineage>
</organism>
<dbReference type="Gene3D" id="3.40.50.300">
    <property type="entry name" value="P-loop containing nucleotide triphosphate hydrolases"/>
    <property type="match status" value="1"/>
</dbReference>
<evidence type="ECO:0000313" key="1">
    <source>
        <dbReference type="EMBL" id="GBP80101.1"/>
    </source>
</evidence>
<comment type="caution">
    <text evidence="1">The sequence shown here is derived from an EMBL/GenBank/DDBJ whole genome shotgun (WGS) entry which is preliminary data.</text>
</comment>
<accession>A0A4C1YUC1</accession>
<dbReference type="EMBL" id="BGZK01001446">
    <property type="protein sequence ID" value="GBP80101.1"/>
    <property type="molecule type" value="Genomic_DNA"/>
</dbReference>
<evidence type="ECO:0000313" key="2">
    <source>
        <dbReference type="Proteomes" id="UP000299102"/>
    </source>
</evidence>